<sequence>RIKLFSLHMQYVIQRMLNVFMHPVDGADFITYNGFFEFFIASIKCTNCSSGIKNRCS</sequence>
<dbReference type="EMBL" id="CAJHNH020000308">
    <property type="protein sequence ID" value="CAG5116827.1"/>
    <property type="molecule type" value="Genomic_DNA"/>
</dbReference>
<protein>
    <submittedName>
        <fullName evidence="1">Uncharacterized protein</fullName>
    </submittedName>
</protein>
<accession>A0A8S3YIM1</accession>
<feature type="non-terminal residue" evidence="1">
    <location>
        <position position="57"/>
    </location>
</feature>
<proteinExistence type="predicted"/>
<comment type="caution">
    <text evidence="1">The sequence shown here is derived from an EMBL/GenBank/DDBJ whole genome shotgun (WGS) entry which is preliminary data.</text>
</comment>
<dbReference type="AlphaFoldDB" id="A0A8S3YIM1"/>
<keyword evidence="2" id="KW-1185">Reference proteome</keyword>
<reference evidence="1" key="1">
    <citation type="submission" date="2021-04" db="EMBL/GenBank/DDBJ databases">
        <authorList>
            <consortium name="Molecular Ecology Group"/>
        </authorList>
    </citation>
    <scope>NUCLEOTIDE SEQUENCE</scope>
</reference>
<dbReference type="Proteomes" id="UP000678393">
    <property type="component" value="Unassembled WGS sequence"/>
</dbReference>
<gene>
    <name evidence="1" type="ORF">CUNI_LOCUS2385</name>
</gene>
<name>A0A8S3YIM1_9EUPU</name>
<organism evidence="1 2">
    <name type="scientific">Candidula unifasciata</name>
    <dbReference type="NCBI Taxonomy" id="100452"/>
    <lineage>
        <taxon>Eukaryota</taxon>
        <taxon>Metazoa</taxon>
        <taxon>Spiralia</taxon>
        <taxon>Lophotrochozoa</taxon>
        <taxon>Mollusca</taxon>
        <taxon>Gastropoda</taxon>
        <taxon>Heterobranchia</taxon>
        <taxon>Euthyneura</taxon>
        <taxon>Panpulmonata</taxon>
        <taxon>Eupulmonata</taxon>
        <taxon>Stylommatophora</taxon>
        <taxon>Helicina</taxon>
        <taxon>Helicoidea</taxon>
        <taxon>Geomitridae</taxon>
        <taxon>Candidula</taxon>
    </lineage>
</organism>
<evidence type="ECO:0000313" key="1">
    <source>
        <dbReference type="EMBL" id="CAG5116827.1"/>
    </source>
</evidence>
<evidence type="ECO:0000313" key="2">
    <source>
        <dbReference type="Proteomes" id="UP000678393"/>
    </source>
</evidence>